<name>W3WIV9_PESFW</name>
<dbReference type="OrthoDB" id="1658288at2759"/>
<dbReference type="EMBL" id="KI912121">
    <property type="protein sequence ID" value="ETS73860.1"/>
    <property type="molecule type" value="Genomic_DNA"/>
</dbReference>
<evidence type="ECO:0000313" key="2">
    <source>
        <dbReference type="EMBL" id="ETS73860.1"/>
    </source>
</evidence>
<accession>W3WIV9</accession>
<feature type="compositionally biased region" description="Basic and acidic residues" evidence="1">
    <location>
        <begin position="46"/>
        <end position="58"/>
    </location>
</feature>
<dbReference type="KEGG" id="pfy:PFICI_14806"/>
<dbReference type="InParanoid" id="W3WIV9"/>
<dbReference type="Proteomes" id="UP000030651">
    <property type="component" value="Unassembled WGS sequence"/>
</dbReference>
<feature type="compositionally biased region" description="Polar residues" evidence="1">
    <location>
        <begin position="1213"/>
        <end position="1222"/>
    </location>
</feature>
<dbReference type="HOGENOM" id="CLU_002072_0_1_1"/>
<reference evidence="3" key="1">
    <citation type="journal article" date="2015" name="BMC Genomics">
        <title>Genomic and transcriptomic analysis of the endophytic fungus Pestalotiopsis fici reveals its lifestyle and high potential for synthesis of natural products.</title>
        <authorList>
            <person name="Wang X."/>
            <person name="Zhang X."/>
            <person name="Liu L."/>
            <person name="Xiang M."/>
            <person name="Wang W."/>
            <person name="Sun X."/>
            <person name="Che Y."/>
            <person name="Guo L."/>
            <person name="Liu G."/>
            <person name="Guo L."/>
            <person name="Wang C."/>
            <person name="Yin W.B."/>
            <person name="Stadler M."/>
            <person name="Zhang X."/>
            <person name="Liu X."/>
        </authorList>
    </citation>
    <scope>NUCLEOTIDE SEQUENCE [LARGE SCALE GENOMIC DNA]</scope>
    <source>
        <strain evidence="3">W106-1 / CGMCC3.15140</strain>
    </source>
</reference>
<feature type="compositionally biased region" description="Low complexity" evidence="1">
    <location>
        <begin position="1147"/>
        <end position="1159"/>
    </location>
</feature>
<dbReference type="OMA" id="NDHASHK"/>
<keyword evidence="3" id="KW-1185">Reference proteome</keyword>
<organism evidence="2 3">
    <name type="scientific">Pestalotiopsis fici (strain W106-1 / CGMCC3.15140)</name>
    <dbReference type="NCBI Taxonomy" id="1229662"/>
    <lineage>
        <taxon>Eukaryota</taxon>
        <taxon>Fungi</taxon>
        <taxon>Dikarya</taxon>
        <taxon>Ascomycota</taxon>
        <taxon>Pezizomycotina</taxon>
        <taxon>Sordariomycetes</taxon>
        <taxon>Xylariomycetidae</taxon>
        <taxon>Amphisphaeriales</taxon>
        <taxon>Sporocadaceae</taxon>
        <taxon>Pestalotiopsis</taxon>
    </lineage>
</organism>
<dbReference type="eggNOG" id="ENOG502T341">
    <property type="taxonomic scope" value="Eukaryota"/>
</dbReference>
<feature type="compositionally biased region" description="Polar residues" evidence="1">
    <location>
        <begin position="88"/>
        <end position="104"/>
    </location>
</feature>
<dbReference type="GeneID" id="19279819"/>
<feature type="compositionally biased region" description="Polar residues" evidence="1">
    <location>
        <begin position="1160"/>
        <end position="1179"/>
    </location>
</feature>
<feature type="compositionally biased region" description="Polar residues" evidence="1">
    <location>
        <begin position="1235"/>
        <end position="1248"/>
    </location>
</feature>
<feature type="region of interest" description="Disordered" evidence="1">
    <location>
        <begin position="1145"/>
        <end position="1254"/>
    </location>
</feature>
<sequence length="1254" mass="138977">MDQGTEGIAPARPVGTCGEEQQEKAPVTGRVSKPKKGIPTHVCEICTKKSERESDPESSRAGAGGDPGRAPVPSIESDPGLCAPETESPWTSNPSSLQTPASLNNSGLHGPWSIVYDPDFPNPAFESQFTLNFLTPYEKQPEGGHLSYSKSAFTIPTISPYGTFVSKATVTTDDHVATPAHSLDTTEFAPDSGYGSVQAKLDRLKLSRDASTSARVDSIENTTEERTVHSKASNIHGNQLEYFISELAEELAAALPRSLPKELMVTLRNALPSLLEGFAIRLGHNESGPAKMRFACFVHKYREQITEAVSRVLAFEEEEKDDNEVPDLPKINEMSTIDKVSLWQKQQDLPHDNAQDKTSWNEEYDATDDFEEYPRLHAYRSILVHSTAFEWLQSAMLREIQLEIVGKNNAQARIKNQILTALGRQEKISRKEPPKTHRLVFRLLWFSGFFTEQQYDLPAHEAFSRVLVLTGEHNQAWAGTCLEYVRTLWPKCGERIIELFAHLLRREVGTLSSCTLDDDTQLGAKIDATGRRLEILAVGNAFAIAEVGEVLAWLQAAFWATPEDDSIINVVPTCFISALEQNTSETSTSMAGNDCRLLANMSYMSWTKTPDFGNCCWMKLFRNPVLVSGYPTPRHAEARGGIELDLGTMAELIGTRQLSKCTGKPLFKTALAALVPLYRVNDFIYWHMIISSDGEYMSYCDERLKPFLDNAPSGLSTADIERCRHVVGWSTNVKNVTGGPSAEYDIGWSSLKPPSPGCVLEKISIVGGSYITAGVSCVLGKKDKAVHIRSRDDYTMRLKWIAKKYVVLYDVGDRRAWLVDGTSALLHLVRASLKHDASDPFKSLLLYDPQAFQEAQEHQSGKTASIHVLTNPHNLGLPLYSKPVTSREETILGTSRAAQHVTTQTQTYYCFRDRVQGISDVLEQIMAHQADESTQDGIGFRLKTSARRQLEGFDFMDVATDEDPFWPRMTTLRATGRGWVDFTRAIHAITLFGTGFGELVQPIQSEGTKSCEECQWSVAVPKGQDVLAVCVSELQEILQKRGSTKTSPWRLVDDIYWHTPDKTFEACRCVKGSPSKHERMQVLLPSSMPKFWTRGLSSPINLNLGRVSQGAVLFGHSRRFPLRWKDHGQPEEGTPDIEIEEIESSVRDSGLGSSISSGSADNTQDRACSPSPLSFSSPNEAGKRDCGQALLSNPDEGIDKSMAKRRKVENIQGKESGTTTPEIGSENAKAMAGSSRMSNFFDSMSRWKSSARET</sequence>
<evidence type="ECO:0000313" key="3">
    <source>
        <dbReference type="Proteomes" id="UP000030651"/>
    </source>
</evidence>
<gene>
    <name evidence="2" type="ORF">PFICI_14806</name>
</gene>
<dbReference type="RefSeq" id="XP_007841578.1">
    <property type="nucleotide sequence ID" value="XM_007843387.1"/>
</dbReference>
<dbReference type="STRING" id="1229662.W3WIV9"/>
<evidence type="ECO:0000256" key="1">
    <source>
        <dbReference type="SAM" id="MobiDB-lite"/>
    </source>
</evidence>
<feature type="region of interest" description="Disordered" evidence="1">
    <location>
        <begin position="1"/>
        <end position="104"/>
    </location>
</feature>
<protein>
    <submittedName>
        <fullName evidence="2">Uncharacterized protein</fullName>
    </submittedName>
</protein>
<dbReference type="AlphaFoldDB" id="W3WIV9"/>
<proteinExistence type="predicted"/>